<feature type="region of interest" description="Disordered" evidence="1">
    <location>
        <begin position="126"/>
        <end position="171"/>
    </location>
</feature>
<evidence type="ECO:0000259" key="2">
    <source>
        <dbReference type="Pfam" id="PF04376"/>
    </source>
</evidence>
<dbReference type="AlphaFoldDB" id="A0A3P6R623"/>
<dbReference type="PANTHER" id="PTHR21367:SF1">
    <property type="entry name" value="ARGINYL-TRNA--PROTEIN TRANSFERASE 1"/>
    <property type="match status" value="1"/>
</dbReference>
<dbReference type="PANTHER" id="PTHR21367">
    <property type="entry name" value="ARGININE-TRNA-PROTEIN TRANSFERASE 1"/>
    <property type="match status" value="1"/>
</dbReference>
<dbReference type="EMBL" id="UYRV01003833">
    <property type="protein sequence ID" value="VDK50780.1"/>
    <property type="molecule type" value="Genomic_DNA"/>
</dbReference>
<evidence type="ECO:0000313" key="4">
    <source>
        <dbReference type="Proteomes" id="UP000271889"/>
    </source>
</evidence>
<dbReference type="Pfam" id="PF04376">
    <property type="entry name" value="ATE_N"/>
    <property type="match status" value="1"/>
</dbReference>
<evidence type="ECO:0000313" key="3">
    <source>
        <dbReference type="EMBL" id="VDK50780.1"/>
    </source>
</evidence>
<protein>
    <recommendedName>
        <fullName evidence="2">N-end aminoacyl transferase N-terminal domain-containing protein</fullName>
    </recommendedName>
</protein>
<gene>
    <name evidence="3" type="ORF">CGOC_LOCUS1870</name>
</gene>
<organism evidence="3 4">
    <name type="scientific">Cylicostephanus goldi</name>
    <name type="common">Nematode worm</name>
    <dbReference type="NCBI Taxonomy" id="71465"/>
    <lineage>
        <taxon>Eukaryota</taxon>
        <taxon>Metazoa</taxon>
        <taxon>Ecdysozoa</taxon>
        <taxon>Nematoda</taxon>
        <taxon>Chromadorea</taxon>
        <taxon>Rhabditida</taxon>
        <taxon>Rhabditina</taxon>
        <taxon>Rhabditomorpha</taxon>
        <taxon>Strongyloidea</taxon>
        <taxon>Strongylidae</taxon>
        <taxon>Cylicostephanus</taxon>
    </lineage>
</organism>
<sequence length="220" mass="25434">MVKWSIIEYCGLTENSSCGYCKNAGHKASLGTESGIVDPDEGDSVSFGVWAHSLSCDNYQALLDKGWRRSGKYIYKPTMEKTCCPQYTIRLDSTKFVLSKSQRKVLRHMNEFLKNDVKPKVSVREEAPMEAHPASSSSISEKKPQEKGDVPSKRDKSENPVQKKKEMRRQRCFERWKAKGLNVEEMKKARTEKEQARRRTVESYILEPDEKWKHKLEVCH</sequence>
<dbReference type="GO" id="GO:0004057">
    <property type="term" value="F:arginyl-tRNA--protein transferase activity"/>
    <property type="evidence" value="ECO:0007669"/>
    <property type="project" value="InterPro"/>
</dbReference>
<reference evidence="3 4" key="1">
    <citation type="submission" date="2018-11" db="EMBL/GenBank/DDBJ databases">
        <authorList>
            <consortium name="Pathogen Informatics"/>
        </authorList>
    </citation>
    <scope>NUCLEOTIDE SEQUENCE [LARGE SCALE GENOMIC DNA]</scope>
</reference>
<dbReference type="Proteomes" id="UP000271889">
    <property type="component" value="Unassembled WGS sequence"/>
</dbReference>
<dbReference type="OrthoDB" id="74183at2759"/>
<proteinExistence type="predicted"/>
<dbReference type="InterPro" id="IPR007471">
    <property type="entry name" value="N-end_Aminoacyl_Trfase_N"/>
</dbReference>
<dbReference type="InterPro" id="IPR030700">
    <property type="entry name" value="N-end_Aminoacyl_Trfase"/>
</dbReference>
<name>A0A3P6R623_CYLGO</name>
<feature type="domain" description="N-end aminoacyl transferase N-terminal" evidence="2">
    <location>
        <begin position="16"/>
        <end position="104"/>
    </location>
</feature>
<feature type="compositionally biased region" description="Basic and acidic residues" evidence="1">
    <location>
        <begin position="140"/>
        <end position="171"/>
    </location>
</feature>
<keyword evidence="4" id="KW-1185">Reference proteome</keyword>
<evidence type="ECO:0000256" key="1">
    <source>
        <dbReference type="SAM" id="MobiDB-lite"/>
    </source>
</evidence>
<accession>A0A3P6R623</accession>
<dbReference type="GO" id="GO:0005737">
    <property type="term" value="C:cytoplasm"/>
    <property type="evidence" value="ECO:0007669"/>
    <property type="project" value="TreeGrafter"/>
</dbReference>